<gene>
    <name evidence="3" type="ORF">AFE02nite_00770</name>
</gene>
<feature type="compositionally biased region" description="Basic and acidic residues" evidence="1">
    <location>
        <begin position="23"/>
        <end position="41"/>
    </location>
</feature>
<evidence type="ECO:0000313" key="3">
    <source>
        <dbReference type="EMBL" id="GEN78343.1"/>
    </source>
</evidence>
<evidence type="ECO:0000259" key="2">
    <source>
        <dbReference type="Pfam" id="PF02557"/>
    </source>
</evidence>
<feature type="region of interest" description="Disordered" evidence="1">
    <location>
        <begin position="1"/>
        <end position="48"/>
    </location>
</feature>
<protein>
    <recommendedName>
        <fullName evidence="2">D-alanyl-D-alanine carboxypeptidase-like core domain-containing protein</fullName>
    </recommendedName>
</protein>
<accession>A0A511YT24</accession>
<dbReference type="PANTHER" id="PTHR34385">
    <property type="entry name" value="D-ALANYL-D-ALANINE CARBOXYPEPTIDASE"/>
    <property type="match status" value="1"/>
</dbReference>
<dbReference type="SUPFAM" id="SSF55166">
    <property type="entry name" value="Hedgehog/DD-peptidase"/>
    <property type="match status" value="1"/>
</dbReference>
<dbReference type="Gene3D" id="3.30.1380.10">
    <property type="match status" value="1"/>
</dbReference>
<feature type="compositionally biased region" description="Low complexity" evidence="1">
    <location>
        <begin position="1"/>
        <end position="19"/>
    </location>
</feature>
<dbReference type="GO" id="GO:0008233">
    <property type="term" value="F:peptidase activity"/>
    <property type="evidence" value="ECO:0007669"/>
    <property type="project" value="InterPro"/>
</dbReference>
<dbReference type="CDD" id="cd14814">
    <property type="entry name" value="Peptidase_M15"/>
    <property type="match status" value="1"/>
</dbReference>
<dbReference type="AlphaFoldDB" id="A0A511YT24"/>
<dbReference type="Proteomes" id="UP000321484">
    <property type="component" value="Unassembled WGS sequence"/>
</dbReference>
<dbReference type="InterPro" id="IPR009045">
    <property type="entry name" value="Zn_M74/Hedgehog-like"/>
</dbReference>
<evidence type="ECO:0000313" key="4">
    <source>
        <dbReference type="Proteomes" id="UP000321484"/>
    </source>
</evidence>
<dbReference type="OrthoDB" id="5496837at2"/>
<comment type="caution">
    <text evidence="3">The sequence shown here is derived from an EMBL/GenBank/DDBJ whole genome shotgun (WGS) entry which is preliminary data.</text>
</comment>
<dbReference type="Pfam" id="PF02557">
    <property type="entry name" value="VanY"/>
    <property type="match status" value="1"/>
</dbReference>
<dbReference type="PANTHER" id="PTHR34385:SF1">
    <property type="entry name" value="PEPTIDOGLYCAN L-ALANYL-D-GLUTAMATE ENDOPEPTIDASE CWLK"/>
    <property type="match status" value="1"/>
</dbReference>
<dbReference type="EMBL" id="BJYK01000001">
    <property type="protein sequence ID" value="GEN78343.1"/>
    <property type="molecule type" value="Genomic_DNA"/>
</dbReference>
<reference evidence="3 4" key="1">
    <citation type="submission" date="2019-07" db="EMBL/GenBank/DDBJ databases">
        <title>Whole genome shotgun sequence of Actinotalea fermentans NBRC 105374.</title>
        <authorList>
            <person name="Hosoyama A."/>
            <person name="Uohara A."/>
            <person name="Ohji S."/>
            <person name="Ichikawa N."/>
        </authorList>
    </citation>
    <scope>NUCLEOTIDE SEQUENCE [LARGE SCALE GENOMIC DNA]</scope>
    <source>
        <strain evidence="3 4">NBRC 105374</strain>
    </source>
</reference>
<sequence length="283" mass="29967">MESRRSWTPPSASPETPASRRAIRTDETPNRAERRSRRPQDAGRTSARGAWVPRTAILAALGVATIGVPVAAELDGRQTPLEAVTIDATGLPTAFEVLSGTVVDGTPTSLLAAVPGTVRMADSASRALARTPLPDCTGIAVDSGANGQIATADLCTLWDGANMLRGDAAVALAELNLGYRASFGRDLCITDSYRTLAEQRRLAYTKGGLAATPGTSNHGWGLAIDLCSSETNSSSVMTWLNDNGPTYGWENPPWAKRGGSGPHEPWHWEYVPGTVEKGTDWGR</sequence>
<feature type="domain" description="D-alanyl-D-alanine carboxypeptidase-like core" evidence="2">
    <location>
        <begin position="167"/>
        <end position="272"/>
    </location>
</feature>
<organism evidence="3 4">
    <name type="scientific">Actinotalea fermentans</name>
    <dbReference type="NCBI Taxonomy" id="43671"/>
    <lineage>
        <taxon>Bacteria</taxon>
        <taxon>Bacillati</taxon>
        <taxon>Actinomycetota</taxon>
        <taxon>Actinomycetes</taxon>
        <taxon>Micrococcales</taxon>
        <taxon>Cellulomonadaceae</taxon>
        <taxon>Actinotalea</taxon>
    </lineage>
</organism>
<dbReference type="InterPro" id="IPR052179">
    <property type="entry name" value="DD-CPase-like"/>
</dbReference>
<keyword evidence="4" id="KW-1185">Reference proteome</keyword>
<dbReference type="RefSeq" id="WP_034243727.1">
    <property type="nucleotide sequence ID" value="NZ_BJYK01000001.1"/>
</dbReference>
<dbReference type="InterPro" id="IPR003709">
    <property type="entry name" value="VanY-like_core_dom"/>
</dbReference>
<name>A0A511YT24_9CELL</name>
<evidence type="ECO:0000256" key="1">
    <source>
        <dbReference type="SAM" id="MobiDB-lite"/>
    </source>
</evidence>
<proteinExistence type="predicted"/>
<dbReference type="GO" id="GO:0006508">
    <property type="term" value="P:proteolysis"/>
    <property type="evidence" value="ECO:0007669"/>
    <property type="project" value="InterPro"/>
</dbReference>